<name>V6LS36_9EUKA</name>
<evidence type="ECO:0000313" key="3">
    <source>
        <dbReference type="Proteomes" id="UP000018208"/>
    </source>
</evidence>
<evidence type="ECO:0000313" key="1">
    <source>
        <dbReference type="EMBL" id="EST43594.1"/>
    </source>
</evidence>
<dbReference type="VEuPathDB" id="GiardiaDB:SS50377_20921"/>
<proteinExistence type="predicted"/>
<dbReference type="EMBL" id="AUWU02000001">
    <property type="protein sequence ID" value="KAH0577567.1"/>
    <property type="molecule type" value="Genomic_DNA"/>
</dbReference>
<reference evidence="2" key="2">
    <citation type="submission" date="2020-12" db="EMBL/GenBank/DDBJ databases">
        <title>New Spironucleus salmonicida genome in near-complete chromosomes.</title>
        <authorList>
            <person name="Xu F."/>
            <person name="Kurt Z."/>
            <person name="Jimenez-Gonzalez A."/>
            <person name="Astvaldsson A."/>
            <person name="Andersson J.O."/>
            <person name="Svard S.G."/>
        </authorList>
    </citation>
    <scope>NUCLEOTIDE SEQUENCE</scope>
    <source>
        <strain evidence="2">ATCC 50377</strain>
    </source>
</reference>
<keyword evidence="3" id="KW-1185">Reference proteome</keyword>
<reference evidence="1 2" key="1">
    <citation type="journal article" date="2014" name="PLoS Genet.">
        <title>The Genome of Spironucleus salmonicida Highlights a Fish Pathogen Adapted to Fluctuating Environments.</title>
        <authorList>
            <person name="Xu F."/>
            <person name="Jerlstrom-Hultqvist J."/>
            <person name="Einarsson E."/>
            <person name="Astvaldsson A."/>
            <person name="Svard S.G."/>
            <person name="Andersson J.O."/>
        </authorList>
    </citation>
    <scope>NUCLEOTIDE SEQUENCE</scope>
    <source>
        <strain evidence="2">ATCC 50377</strain>
    </source>
</reference>
<sequence length="672" mass="75180">MFPKFAQERGCRTIVIYPDDLETQVSVAIKYKPQNFASFIAFPHQEATYYAENQNILLKLRHNESNQVDLAKVLAEAVKNKPARLDQMASEDVFSKTRSEVPSLISQTDGYIFADDCYNLAPQANQYIHQIFTAGGHLNYEFNGVPRPTTTQELLFNFLKEVIGRSIQGIEKQEMIEFPSSASQATQQILKSVEQNMQQPEEINYETVNALSNNIYGAGGRTLIPKSNIPLFHKRRKLDPSVFPDNLSSYICMVILPDDIGSTELKIWQEVLFDKLGFAGVELIQQSVAVSAVTGRGGLVFSSSLQKTSLTCVEPFYPVIHGLQAPVHSNILNILSGFQFFMRNSKQLEKSAQMLGFLFDIKNLQDEDYISVMSQIGVPEDVTTYIKGLDKAIQKSSLHFILFQVSKSLISLFQQQAFSLNLNDNNQVNFSINYPVPQNGTFTSFGSNFSLRLGPIGLASASLALKPTAASQKLRSVQYLDLRTTFDPACEQRDVPKTTKVQLERNELGEMIVNGRRMLDFSEDLSADTCVGSIGELTNGLIDFLYKSHLANEVFARQAGRRVEEAKNIETEDQEKAASAKRIQEICANLILMGGIGYVGGIQEEIYKVLKLQYPQIELLRDEWFDSHNGGPWLAGALLCLTDGVIENAVSKEEYVGIGTRVWIEKAPFLYP</sequence>
<dbReference type="OrthoDB" id="10254559at2759"/>
<gene>
    <name evidence="1" type="ORF">SS50377_16636</name>
    <name evidence="2" type="ORF">SS50377_20921</name>
</gene>
<dbReference type="Gene3D" id="3.30.420.40">
    <property type="match status" value="1"/>
</dbReference>
<dbReference type="EMBL" id="KI546135">
    <property type="protein sequence ID" value="EST43594.1"/>
    <property type="molecule type" value="Genomic_DNA"/>
</dbReference>
<accession>V6LS36</accession>
<evidence type="ECO:0000313" key="2">
    <source>
        <dbReference type="EMBL" id="KAH0577567.1"/>
    </source>
</evidence>
<dbReference type="Proteomes" id="UP000018208">
    <property type="component" value="Unassembled WGS sequence"/>
</dbReference>
<organism evidence="1">
    <name type="scientific">Spironucleus salmonicida</name>
    <dbReference type="NCBI Taxonomy" id="348837"/>
    <lineage>
        <taxon>Eukaryota</taxon>
        <taxon>Metamonada</taxon>
        <taxon>Diplomonadida</taxon>
        <taxon>Hexamitidae</taxon>
        <taxon>Hexamitinae</taxon>
        <taxon>Spironucleus</taxon>
    </lineage>
</organism>
<dbReference type="AlphaFoldDB" id="V6LS36"/>
<protein>
    <submittedName>
        <fullName evidence="1">Uncharacterized protein</fullName>
    </submittedName>
</protein>